<dbReference type="GO" id="GO:0005634">
    <property type="term" value="C:nucleus"/>
    <property type="evidence" value="ECO:0007669"/>
    <property type="project" value="TreeGrafter"/>
</dbReference>
<comment type="caution">
    <text evidence="2">The sequence shown here is derived from an EMBL/GenBank/DDBJ whole genome shotgun (WGS) entry which is preliminary data.</text>
</comment>
<dbReference type="GO" id="GO:0003697">
    <property type="term" value="F:single-stranded DNA binding"/>
    <property type="evidence" value="ECO:0007669"/>
    <property type="project" value="TreeGrafter"/>
</dbReference>
<dbReference type="GO" id="GO:0035861">
    <property type="term" value="C:site of double-strand break"/>
    <property type="evidence" value="ECO:0007669"/>
    <property type="project" value="TreeGrafter"/>
</dbReference>
<dbReference type="GO" id="GO:0010792">
    <property type="term" value="P:DNA double-strand break processing involved in repair via single-strand annealing"/>
    <property type="evidence" value="ECO:0007669"/>
    <property type="project" value="TreeGrafter"/>
</dbReference>
<proteinExistence type="predicted"/>
<dbReference type="InterPro" id="IPR052498">
    <property type="entry name" value="E3_ubiq-protein_ligase_RNF138"/>
</dbReference>
<organism evidence="2 3">
    <name type="scientific">Muntiacus reevesi</name>
    <name type="common">Reeves' muntjac</name>
    <name type="synonym">Cervus reevesi</name>
    <dbReference type="NCBI Taxonomy" id="9886"/>
    <lineage>
        <taxon>Eukaryota</taxon>
        <taxon>Metazoa</taxon>
        <taxon>Chordata</taxon>
        <taxon>Craniata</taxon>
        <taxon>Vertebrata</taxon>
        <taxon>Euteleostomi</taxon>
        <taxon>Mammalia</taxon>
        <taxon>Eutheria</taxon>
        <taxon>Laurasiatheria</taxon>
        <taxon>Artiodactyla</taxon>
        <taxon>Ruminantia</taxon>
        <taxon>Pecora</taxon>
        <taxon>Cervidae</taxon>
        <taxon>Muntiacinae</taxon>
        <taxon>Muntiacus</taxon>
    </lineage>
</organism>
<reference evidence="2 3" key="1">
    <citation type="submission" date="2019-06" db="EMBL/GenBank/DDBJ databases">
        <title>Discovery of a novel chromosome fission-fusion reversal in muntjac.</title>
        <authorList>
            <person name="Mudd A.B."/>
            <person name="Bredeson J.V."/>
            <person name="Baum R."/>
            <person name="Hockemeyer D."/>
            <person name="Rokhsar D.S."/>
        </authorList>
    </citation>
    <scope>NUCLEOTIDE SEQUENCE [LARGE SCALE GENOMIC DNA]</scope>
    <source>
        <strain evidence="2">UCam_UCB_Mr</strain>
        <tissue evidence="2">Fibroblast cell line</tissue>
    </source>
</reference>
<protein>
    <submittedName>
        <fullName evidence="2">Uncharacterized protein</fullName>
    </submittedName>
</protein>
<evidence type="ECO:0000313" key="3">
    <source>
        <dbReference type="Proteomes" id="UP000326062"/>
    </source>
</evidence>
<dbReference type="Proteomes" id="UP000326062">
    <property type="component" value="Chromosome 8"/>
</dbReference>
<sequence>MDEALSAAISYIEDAFFCPICQEVFKTPIKCFLTAMRESRIHCPFCRGNVTRRERVCPEWALDLENIMRKFCGSYRCWGSDKRDTSAADNTESYQENPSSSGHPTFKCPLVQESDMSGETVPGMCPICVSLAWGDPSQITRNFINHLNQRHQFDYGEFYQNAVEESFKMNI</sequence>
<name>A0A5N3XMU2_MUNRE</name>
<evidence type="ECO:0000313" key="2">
    <source>
        <dbReference type="EMBL" id="KAB0375227.1"/>
    </source>
</evidence>
<dbReference type="EMBL" id="VCEB01000007">
    <property type="protein sequence ID" value="KAB0375227.1"/>
    <property type="molecule type" value="Genomic_DNA"/>
</dbReference>
<dbReference type="GO" id="GO:0061630">
    <property type="term" value="F:ubiquitin protein ligase activity"/>
    <property type="evidence" value="ECO:0007669"/>
    <property type="project" value="TreeGrafter"/>
</dbReference>
<evidence type="ECO:0000256" key="1">
    <source>
        <dbReference type="ARBA" id="ARBA00022843"/>
    </source>
</evidence>
<dbReference type="PANTHER" id="PTHR46968">
    <property type="entry name" value="E3 UBIQUITIN-PROTEIN LIGASE RNF138"/>
    <property type="match status" value="1"/>
</dbReference>
<keyword evidence="3" id="KW-1185">Reference proteome</keyword>
<dbReference type="PANTHER" id="PTHR46968:SF2">
    <property type="entry name" value="E3 UBIQUITIN-PROTEIN LIGASE RNF138"/>
    <property type="match status" value="1"/>
</dbReference>
<gene>
    <name evidence="2" type="ORF">FD755_013719</name>
</gene>
<accession>A0A5N3XMU2</accession>
<keyword evidence="1" id="KW-0832">Ubl conjugation</keyword>
<dbReference type="AlphaFoldDB" id="A0A5N3XMU2"/>
<dbReference type="GO" id="GO:0000724">
    <property type="term" value="P:double-strand break repair via homologous recombination"/>
    <property type="evidence" value="ECO:0007669"/>
    <property type="project" value="TreeGrafter"/>
</dbReference>
<dbReference type="SUPFAM" id="SSF57850">
    <property type="entry name" value="RING/U-box"/>
    <property type="match status" value="1"/>
</dbReference>